<dbReference type="OrthoDB" id="1427655at2"/>
<evidence type="ECO:0000313" key="2">
    <source>
        <dbReference type="EMBL" id="AWG21118.1"/>
    </source>
</evidence>
<evidence type="ECO:0000313" key="3">
    <source>
        <dbReference type="Proteomes" id="UP000244527"/>
    </source>
</evidence>
<name>A0A2S1LBN1_9FLAO</name>
<organism evidence="2 3">
    <name type="scientific">Flavobacterium faecale</name>
    <dbReference type="NCBI Taxonomy" id="1355330"/>
    <lineage>
        <taxon>Bacteria</taxon>
        <taxon>Pseudomonadati</taxon>
        <taxon>Bacteroidota</taxon>
        <taxon>Flavobacteriia</taxon>
        <taxon>Flavobacteriales</taxon>
        <taxon>Flavobacteriaceae</taxon>
        <taxon>Flavobacterium</taxon>
    </lineage>
</organism>
<dbReference type="EMBL" id="CP020918">
    <property type="protein sequence ID" value="AWG21118.1"/>
    <property type="molecule type" value="Genomic_DNA"/>
</dbReference>
<protein>
    <recommendedName>
        <fullName evidence="4">Carboxypeptidase-like regulatory domain-containing protein</fullName>
    </recommendedName>
</protein>
<feature type="signal peptide" evidence="1">
    <location>
        <begin position="1"/>
        <end position="23"/>
    </location>
</feature>
<reference evidence="2 3" key="1">
    <citation type="submission" date="2017-04" db="EMBL/GenBank/DDBJ databases">
        <title>Compelte genome sequence of WV33.</title>
        <authorList>
            <person name="Lee P.C."/>
        </authorList>
    </citation>
    <scope>NUCLEOTIDE SEQUENCE [LARGE SCALE GENOMIC DNA]</scope>
    <source>
        <strain evidence="2 3">WV33</strain>
    </source>
</reference>
<keyword evidence="3" id="KW-1185">Reference proteome</keyword>
<gene>
    <name evidence="2" type="ORF">FFWV33_06000</name>
</gene>
<dbReference type="Proteomes" id="UP000244527">
    <property type="component" value="Chromosome"/>
</dbReference>
<evidence type="ECO:0000256" key="1">
    <source>
        <dbReference type="SAM" id="SignalP"/>
    </source>
</evidence>
<accession>A0A2S1LBN1</accession>
<feature type="chain" id="PRO_5015782290" description="Carboxypeptidase-like regulatory domain-containing protein" evidence="1">
    <location>
        <begin position="24"/>
        <end position="246"/>
    </location>
</feature>
<proteinExistence type="predicted"/>
<keyword evidence="1" id="KW-0732">Signal</keyword>
<dbReference type="AlphaFoldDB" id="A0A2S1LBN1"/>
<evidence type="ECO:0008006" key="4">
    <source>
        <dbReference type="Google" id="ProtNLM"/>
    </source>
</evidence>
<dbReference type="KEGG" id="ffa:FFWV33_06000"/>
<sequence>MIHVKKSTIIGLFLLLLFQTAFSQEGSNVQLRGTIKTVNDFVNEVNVINETTKATTSSNELGQFTITAKVGDLLVFTAVNIITVNKKITKQDIVSGFIDVFANLKTFPLDEVVIQESAISAESLGIIPANQKKYTAAERKLYTATSGGGIDGLLNTISGRKAMLKKEIIVESKETAFNRLIYLFEDDYYINKLKIPLDYIKGFQFYCVEDSELVSAVKSKNNTLIKFLMVNLAAKYNKLSKVETTN</sequence>